<protein>
    <submittedName>
        <fullName evidence="1">Uncharacterized protein</fullName>
    </submittedName>
</protein>
<reference evidence="1 2" key="1">
    <citation type="submission" date="2017-10" db="EMBL/GenBank/DDBJ databases">
        <title>Comparative genomics between pathogenic Norcardia.</title>
        <authorList>
            <person name="Zeng L."/>
        </authorList>
    </citation>
    <scope>NUCLEOTIDE SEQUENCE [LARGE SCALE GENOMIC DNA]</scope>
    <source>
        <strain evidence="1 2">NC_YFY_NT001</strain>
        <plasmid evidence="2">Plasmid p_nc_yfy_nt001</plasmid>
    </source>
</reference>
<keyword evidence="1" id="KW-0614">Plasmid</keyword>
<evidence type="ECO:0000313" key="2">
    <source>
        <dbReference type="Proteomes" id="UP000221961"/>
    </source>
</evidence>
<dbReference type="AlphaFoldDB" id="A0A291RYX9"/>
<dbReference type="EMBL" id="CP023779">
    <property type="protein sequence ID" value="ATL72530.1"/>
    <property type="molecule type" value="Genomic_DNA"/>
</dbReference>
<name>A0A291RYX9_9NOCA</name>
<dbReference type="Proteomes" id="UP000221961">
    <property type="component" value="Plasmid p_NC_YFY_NT001"/>
</dbReference>
<accession>A0A291RYX9</accession>
<gene>
    <name evidence="1" type="ORF">CRH09_39870</name>
</gene>
<geneLocation type="plasmid" evidence="2">
    <name>p_nc_yfy_nt001</name>
</geneLocation>
<sequence>MGLVNETAEQLENLPPDTSPQAALCHAHSGIAALNLGVVVMSGNVDQSRLDEFTAATVLAHEAHEEITEVVDDDLFGELLDMRVIELLDQAEQLRRMRVSVRWLRTAMARAAEATHSVLAGLATSDDPPSDIRAAAETTAALVADMRMLIDGPARERAALAELIKRQAVIIKVDE</sequence>
<organism evidence="1 2">
    <name type="scientific">Nocardia terpenica</name>
    <dbReference type="NCBI Taxonomy" id="455432"/>
    <lineage>
        <taxon>Bacteria</taxon>
        <taxon>Bacillati</taxon>
        <taxon>Actinomycetota</taxon>
        <taxon>Actinomycetes</taxon>
        <taxon>Mycobacteriales</taxon>
        <taxon>Nocardiaceae</taxon>
        <taxon>Nocardia</taxon>
    </lineage>
</organism>
<proteinExistence type="predicted"/>
<evidence type="ECO:0000313" key="1">
    <source>
        <dbReference type="EMBL" id="ATL72530.1"/>
    </source>
</evidence>
<dbReference type="KEGG" id="ntp:CRH09_39870"/>